<gene>
    <name evidence="4" type="ORF">ES677_11350</name>
</gene>
<dbReference type="RefSeq" id="WP_148381296.1">
    <property type="nucleotide sequence ID" value="NZ_VSKN01000016.1"/>
</dbReference>
<sequence length="302" mass="34290">MAKATKKQALGRGLSALLKDPSNDIKSVQDKNADKVIGNIVDLELASIEENPFQPRTNFNEESLRELASSIKELGVIQPITVRKAGFEKYQLVSGERRFRASKLIGLETIPAYIRIANDQESLEMALVENIQRQDLDPIEIALSYQRLIDEIQLTQEQMSDRVGKKRSTIANYMRLLKLDPIIQTGMRDGFLSMGHGRAIITIEDQSIQLDIYEKIIANKLSVRETETLVKSYNETRQIVVPKKKTDKELPVYVKKGIKDFSEYFGHKIDVKVSNNGKGKISIPFHSEEDFNRIKKLVESAK</sequence>
<evidence type="ECO:0000256" key="2">
    <source>
        <dbReference type="ARBA" id="ARBA00022829"/>
    </source>
</evidence>
<protein>
    <submittedName>
        <fullName evidence="4">ParB/RepB/Spo0J family partition protein</fullName>
    </submittedName>
</protein>
<dbReference type="Gene3D" id="3.90.1530.30">
    <property type="match status" value="1"/>
</dbReference>
<name>A0ABY3M8U8_9FLAO</name>
<dbReference type="InterPro" id="IPR036086">
    <property type="entry name" value="ParB/Sulfiredoxin_sf"/>
</dbReference>
<dbReference type="InterPro" id="IPR003115">
    <property type="entry name" value="ParB_N"/>
</dbReference>
<dbReference type="EMBL" id="VSKN01000016">
    <property type="protein sequence ID" value="TYC10659.1"/>
    <property type="molecule type" value="Genomic_DNA"/>
</dbReference>
<comment type="similarity">
    <text evidence="1">Belongs to the ParB family.</text>
</comment>
<feature type="domain" description="ParB-like N-terminal" evidence="3">
    <location>
        <begin position="41"/>
        <end position="131"/>
    </location>
</feature>
<dbReference type="Gene3D" id="1.10.10.2830">
    <property type="match status" value="1"/>
</dbReference>
<dbReference type="NCBIfam" id="TIGR00180">
    <property type="entry name" value="parB_part"/>
    <property type="match status" value="1"/>
</dbReference>
<dbReference type="CDD" id="cd16393">
    <property type="entry name" value="SPO0J_N"/>
    <property type="match status" value="1"/>
</dbReference>
<dbReference type="InterPro" id="IPR050336">
    <property type="entry name" value="Chromosome_partition/occlusion"/>
</dbReference>
<dbReference type="SUPFAM" id="SSF109709">
    <property type="entry name" value="KorB DNA-binding domain-like"/>
    <property type="match status" value="1"/>
</dbReference>
<keyword evidence="5" id="KW-1185">Reference proteome</keyword>
<reference evidence="4 5" key="1">
    <citation type="submission" date="2019-08" db="EMBL/GenBank/DDBJ databases">
        <title>Genomes of Antarctic Bizionia species.</title>
        <authorList>
            <person name="Bowman J.P."/>
        </authorList>
    </citation>
    <scope>NUCLEOTIDE SEQUENCE [LARGE SCALE GENOMIC DNA]</scope>
    <source>
        <strain evidence="4 5">IC164</strain>
    </source>
</reference>
<dbReference type="InterPro" id="IPR004437">
    <property type="entry name" value="ParB/RepB/Spo0J"/>
</dbReference>
<evidence type="ECO:0000313" key="4">
    <source>
        <dbReference type="EMBL" id="TYC10659.1"/>
    </source>
</evidence>
<keyword evidence="2" id="KW-0159">Chromosome partition</keyword>
<evidence type="ECO:0000313" key="5">
    <source>
        <dbReference type="Proteomes" id="UP000323621"/>
    </source>
</evidence>
<dbReference type="Proteomes" id="UP000323621">
    <property type="component" value="Unassembled WGS sequence"/>
</dbReference>
<evidence type="ECO:0000259" key="3">
    <source>
        <dbReference type="SMART" id="SM00470"/>
    </source>
</evidence>
<accession>A0ABY3M8U8</accession>
<dbReference type="SUPFAM" id="SSF110849">
    <property type="entry name" value="ParB/Sulfiredoxin"/>
    <property type="match status" value="1"/>
</dbReference>
<dbReference type="Pfam" id="PF17762">
    <property type="entry name" value="HTH_ParB"/>
    <property type="match status" value="1"/>
</dbReference>
<dbReference type="InterPro" id="IPR041468">
    <property type="entry name" value="HTH_ParB/Spo0J"/>
</dbReference>
<dbReference type="SMART" id="SM00470">
    <property type="entry name" value="ParB"/>
    <property type="match status" value="1"/>
</dbReference>
<evidence type="ECO:0000256" key="1">
    <source>
        <dbReference type="ARBA" id="ARBA00006295"/>
    </source>
</evidence>
<dbReference type="PANTHER" id="PTHR33375">
    <property type="entry name" value="CHROMOSOME-PARTITIONING PROTEIN PARB-RELATED"/>
    <property type="match status" value="1"/>
</dbReference>
<proteinExistence type="inferred from homology"/>
<dbReference type="PANTHER" id="PTHR33375:SF1">
    <property type="entry name" value="CHROMOSOME-PARTITIONING PROTEIN PARB-RELATED"/>
    <property type="match status" value="1"/>
</dbReference>
<dbReference type="Pfam" id="PF02195">
    <property type="entry name" value="ParB_N"/>
    <property type="match status" value="1"/>
</dbReference>
<organism evidence="4 5">
    <name type="scientific">Bizionia gelidisalsuginis</name>
    <dbReference type="NCBI Taxonomy" id="291188"/>
    <lineage>
        <taxon>Bacteria</taxon>
        <taxon>Pseudomonadati</taxon>
        <taxon>Bacteroidota</taxon>
        <taxon>Flavobacteriia</taxon>
        <taxon>Flavobacteriales</taxon>
        <taxon>Flavobacteriaceae</taxon>
        <taxon>Bizionia</taxon>
    </lineage>
</organism>
<comment type="caution">
    <text evidence="4">The sequence shown here is derived from an EMBL/GenBank/DDBJ whole genome shotgun (WGS) entry which is preliminary data.</text>
</comment>